<dbReference type="EMBL" id="JACCCC010000001">
    <property type="protein sequence ID" value="NYE47181.1"/>
    <property type="molecule type" value="Genomic_DNA"/>
</dbReference>
<protein>
    <submittedName>
        <fullName evidence="3">NAD(P)-dependent dehydrogenase (Short-subunit alcohol dehydrogenase family)</fullName>
    </submittedName>
</protein>
<proteinExistence type="inferred from homology"/>
<comment type="similarity">
    <text evidence="1">Belongs to the short-chain dehydrogenases/reductases (SDR) family.</text>
</comment>
<evidence type="ECO:0000313" key="4">
    <source>
        <dbReference type="Proteomes" id="UP000589036"/>
    </source>
</evidence>
<evidence type="ECO:0000313" key="3">
    <source>
        <dbReference type="EMBL" id="NYE47181.1"/>
    </source>
</evidence>
<dbReference type="AlphaFoldDB" id="A0A852TU53"/>
<dbReference type="SUPFAM" id="SSF51735">
    <property type="entry name" value="NAD(P)-binding Rossmann-fold domains"/>
    <property type="match status" value="1"/>
</dbReference>
<keyword evidence="2" id="KW-0560">Oxidoreductase</keyword>
<reference evidence="3 4" key="1">
    <citation type="submission" date="2020-07" db="EMBL/GenBank/DDBJ databases">
        <title>Sequencing the genomes of 1000 actinobacteria strains.</title>
        <authorList>
            <person name="Klenk H.-P."/>
        </authorList>
    </citation>
    <scope>NUCLEOTIDE SEQUENCE [LARGE SCALE GENOMIC DNA]</scope>
    <source>
        <strain evidence="3 4">CXB654</strain>
    </source>
</reference>
<dbReference type="PANTHER" id="PTHR43639:SF1">
    <property type="entry name" value="SHORT-CHAIN DEHYDROGENASE_REDUCTASE FAMILY PROTEIN"/>
    <property type="match status" value="1"/>
</dbReference>
<evidence type="ECO:0000256" key="2">
    <source>
        <dbReference type="ARBA" id="ARBA00023002"/>
    </source>
</evidence>
<gene>
    <name evidence="3" type="ORF">HDA32_002301</name>
</gene>
<dbReference type="GO" id="GO:0016491">
    <property type="term" value="F:oxidoreductase activity"/>
    <property type="evidence" value="ECO:0007669"/>
    <property type="project" value="UniProtKB-KW"/>
</dbReference>
<dbReference type="RefSeq" id="WP_179643175.1">
    <property type="nucleotide sequence ID" value="NZ_BAAAYY010000009.1"/>
</dbReference>
<dbReference type="InterPro" id="IPR002347">
    <property type="entry name" value="SDR_fam"/>
</dbReference>
<evidence type="ECO:0000256" key="1">
    <source>
        <dbReference type="ARBA" id="ARBA00006484"/>
    </source>
</evidence>
<dbReference type="Proteomes" id="UP000589036">
    <property type="component" value="Unassembled WGS sequence"/>
</dbReference>
<dbReference type="PANTHER" id="PTHR43639">
    <property type="entry name" value="OXIDOREDUCTASE, SHORT-CHAIN DEHYDROGENASE/REDUCTASE FAMILY (AFU_ORTHOLOGUE AFUA_5G02870)"/>
    <property type="match status" value="1"/>
</dbReference>
<sequence>MTRFTGRVAIVTGGASGFGAATVARLAEEGARVLVADVDGAHAAAVAGAFPTRLGNAAKTLPLGLCRPEDVAASIAFLISGDAAYLTGVLLPVDGGRSAGGA</sequence>
<keyword evidence="4" id="KW-1185">Reference proteome</keyword>
<dbReference type="Gene3D" id="3.40.50.720">
    <property type="entry name" value="NAD(P)-binding Rossmann-like Domain"/>
    <property type="match status" value="2"/>
</dbReference>
<name>A0A852TU53_9ACTN</name>
<dbReference type="Pfam" id="PF00106">
    <property type="entry name" value="adh_short"/>
    <property type="match status" value="1"/>
</dbReference>
<dbReference type="InterPro" id="IPR036291">
    <property type="entry name" value="NAD(P)-bd_dom_sf"/>
</dbReference>
<organism evidence="3 4">
    <name type="scientific">Spinactinospora alkalitolerans</name>
    <dbReference type="NCBI Taxonomy" id="687207"/>
    <lineage>
        <taxon>Bacteria</taxon>
        <taxon>Bacillati</taxon>
        <taxon>Actinomycetota</taxon>
        <taxon>Actinomycetes</taxon>
        <taxon>Streptosporangiales</taxon>
        <taxon>Nocardiopsidaceae</taxon>
        <taxon>Spinactinospora</taxon>
    </lineage>
</organism>
<comment type="caution">
    <text evidence="3">The sequence shown here is derived from an EMBL/GenBank/DDBJ whole genome shotgun (WGS) entry which is preliminary data.</text>
</comment>
<accession>A0A852TU53</accession>